<accession>A0AAD7J441</accession>
<keyword evidence="6" id="KW-1185">Reference proteome</keyword>
<dbReference type="InterPro" id="IPR002110">
    <property type="entry name" value="Ankyrin_rpt"/>
</dbReference>
<dbReference type="SUPFAM" id="SSF48403">
    <property type="entry name" value="Ankyrin repeat"/>
    <property type="match status" value="1"/>
</dbReference>
<dbReference type="AlphaFoldDB" id="A0AAD7J441"/>
<keyword evidence="1" id="KW-0677">Repeat</keyword>
<protein>
    <submittedName>
        <fullName evidence="5">Ankyrin repeat-containing domain protein</fullName>
    </submittedName>
</protein>
<dbReference type="PROSITE" id="PS50088">
    <property type="entry name" value="ANK_REPEAT"/>
    <property type="match status" value="7"/>
</dbReference>
<dbReference type="PANTHER" id="PTHR24198">
    <property type="entry name" value="ANKYRIN REPEAT AND PROTEIN KINASE DOMAIN-CONTAINING PROTEIN"/>
    <property type="match status" value="1"/>
</dbReference>
<evidence type="ECO:0000256" key="2">
    <source>
        <dbReference type="ARBA" id="ARBA00023043"/>
    </source>
</evidence>
<dbReference type="SMART" id="SM00248">
    <property type="entry name" value="ANK"/>
    <property type="match status" value="9"/>
</dbReference>
<dbReference type="PANTHER" id="PTHR24198:SF165">
    <property type="entry name" value="ANKYRIN REPEAT-CONTAINING PROTEIN-RELATED"/>
    <property type="match status" value="1"/>
</dbReference>
<feature type="repeat" description="ANK" evidence="3">
    <location>
        <begin position="411"/>
        <end position="443"/>
    </location>
</feature>
<dbReference type="GO" id="GO:0005737">
    <property type="term" value="C:cytoplasm"/>
    <property type="evidence" value="ECO:0007669"/>
    <property type="project" value="TreeGrafter"/>
</dbReference>
<reference evidence="5" key="1">
    <citation type="submission" date="2023-03" db="EMBL/GenBank/DDBJ databases">
        <title>Massive genome expansion in bonnet fungi (Mycena s.s.) driven by repeated elements and novel gene families across ecological guilds.</title>
        <authorList>
            <consortium name="Lawrence Berkeley National Laboratory"/>
            <person name="Harder C.B."/>
            <person name="Miyauchi S."/>
            <person name="Viragh M."/>
            <person name="Kuo A."/>
            <person name="Thoen E."/>
            <person name="Andreopoulos B."/>
            <person name="Lu D."/>
            <person name="Skrede I."/>
            <person name="Drula E."/>
            <person name="Henrissat B."/>
            <person name="Morin E."/>
            <person name="Kohler A."/>
            <person name="Barry K."/>
            <person name="LaButti K."/>
            <person name="Morin E."/>
            <person name="Salamov A."/>
            <person name="Lipzen A."/>
            <person name="Mereny Z."/>
            <person name="Hegedus B."/>
            <person name="Baldrian P."/>
            <person name="Stursova M."/>
            <person name="Weitz H."/>
            <person name="Taylor A."/>
            <person name="Grigoriev I.V."/>
            <person name="Nagy L.G."/>
            <person name="Martin F."/>
            <person name="Kauserud H."/>
        </authorList>
    </citation>
    <scope>NUCLEOTIDE SEQUENCE</scope>
    <source>
        <strain evidence="5">CBHHK182m</strain>
    </source>
</reference>
<dbReference type="PROSITE" id="PS50297">
    <property type="entry name" value="ANK_REP_REGION"/>
    <property type="match status" value="7"/>
</dbReference>
<keyword evidence="2 3" id="KW-0040">ANK repeat</keyword>
<dbReference type="Gene3D" id="1.25.40.20">
    <property type="entry name" value="Ankyrin repeat-containing domain"/>
    <property type="match status" value="3"/>
</dbReference>
<dbReference type="EMBL" id="JARKIB010000046">
    <property type="protein sequence ID" value="KAJ7756596.1"/>
    <property type="molecule type" value="Genomic_DNA"/>
</dbReference>
<dbReference type="InterPro" id="IPR036770">
    <property type="entry name" value="Ankyrin_rpt-contain_sf"/>
</dbReference>
<dbReference type="Proteomes" id="UP001215598">
    <property type="component" value="Unassembled WGS sequence"/>
</dbReference>
<feature type="domain" description="GPI inositol-deacylase winged helix" evidence="4">
    <location>
        <begin position="83"/>
        <end position="159"/>
    </location>
</feature>
<evidence type="ECO:0000313" key="6">
    <source>
        <dbReference type="Proteomes" id="UP001215598"/>
    </source>
</evidence>
<feature type="repeat" description="ANK" evidence="3">
    <location>
        <begin position="613"/>
        <end position="637"/>
    </location>
</feature>
<feature type="repeat" description="ANK" evidence="3">
    <location>
        <begin position="547"/>
        <end position="576"/>
    </location>
</feature>
<comment type="caution">
    <text evidence="5">The sequence shown here is derived from an EMBL/GenBank/DDBJ whole genome shotgun (WGS) entry which is preliminary data.</text>
</comment>
<sequence>MSRCRCQNHPAYRGISTPDPSWRKRSGVQSSGMWTFLLAKLHIESLATKSTVKAVRTALQNLPTDLNHTYDDAMGRINSQNDDDKQLARLTLTWVAYAKRLLTVAELCEALAIEPSAASLDIDNMLDIDIVLSVCSGLIIVDAAMSVVRLVHYTTQHYFDRIQPTEFPDAQLDITAASLTYLSFDTFHALPDPAQYSLYDHSTRAKQLLARHPFVAYGEYCLVHAVGRPEADLRDLILAFLPRAQVWKQFWDSAAYTHSGRDEGRRLIPPWNYPDWPSPPSPLWISAAFNLVDIARTLLVRGAAPGDEVRALCAACFYGHLTMVRLLIEEGGIDVNATLDDGRYGTALQAAVSMGRTSETPFSLDIDRAGVVEVTVAHGRSALQGVSPSAHEDIVRLLLEKGADVNLRAGRLGSALQVAAYWDHQTLVQLLIDHGADVNCRDRGPFGNALQAAAYDGHEAVVRLLIDIGADVNLEGGEYGSALYAAVVQGHEEIVRLLINNGADVNAQGGNFGREYGSALQVSLWRENIARLLIEKGADLGYTLVGSPLQAAAAWGLYDVARLLIEHGADVNVQGSPFATPLQEASWGDHVDIVRLLIDNGAKVNAEGTMYGSALQAANRRGHEKIVALLLEKGASV</sequence>
<evidence type="ECO:0000256" key="1">
    <source>
        <dbReference type="ARBA" id="ARBA00022737"/>
    </source>
</evidence>
<evidence type="ECO:0000259" key="4">
    <source>
        <dbReference type="Pfam" id="PF22939"/>
    </source>
</evidence>
<feature type="repeat" description="ANK" evidence="3">
    <location>
        <begin position="448"/>
        <end position="477"/>
    </location>
</feature>
<dbReference type="Pfam" id="PF12796">
    <property type="entry name" value="Ank_2"/>
    <property type="match status" value="2"/>
</dbReference>
<feature type="repeat" description="ANK" evidence="3">
    <location>
        <begin position="478"/>
        <end position="510"/>
    </location>
</feature>
<dbReference type="InterPro" id="IPR054471">
    <property type="entry name" value="GPIID_WHD"/>
</dbReference>
<dbReference type="Pfam" id="PF13637">
    <property type="entry name" value="Ank_4"/>
    <property type="match status" value="1"/>
</dbReference>
<feature type="repeat" description="ANK" evidence="3">
    <location>
        <begin position="378"/>
        <end position="410"/>
    </location>
</feature>
<feature type="repeat" description="ANK" evidence="3">
    <location>
        <begin position="580"/>
        <end position="609"/>
    </location>
</feature>
<gene>
    <name evidence="5" type="ORF">B0H16DRAFT_687404</name>
</gene>
<evidence type="ECO:0000313" key="5">
    <source>
        <dbReference type="EMBL" id="KAJ7756596.1"/>
    </source>
</evidence>
<dbReference type="Pfam" id="PF22939">
    <property type="entry name" value="WHD_GPIID"/>
    <property type="match status" value="1"/>
</dbReference>
<dbReference type="Pfam" id="PF00023">
    <property type="entry name" value="Ank"/>
    <property type="match status" value="1"/>
</dbReference>
<evidence type="ECO:0000256" key="3">
    <source>
        <dbReference type="PROSITE-ProRule" id="PRU00023"/>
    </source>
</evidence>
<organism evidence="5 6">
    <name type="scientific">Mycena metata</name>
    <dbReference type="NCBI Taxonomy" id="1033252"/>
    <lineage>
        <taxon>Eukaryota</taxon>
        <taxon>Fungi</taxon>
        <taxon>Dikarya</taxon>
        <taxon>Basidiomycota</taxon>
        <taxon>Agaricomycotina</taxon>
        <taxon>Agaricomycetes</taxon>
        <taxon>Agaricomycetidae</taxon>
        <taxon>Agaricales</taxon>
        <taxon>Marasmiineae</taxon>
        <taxon>Mycenaceae</taxon>
        <taxon>Mycena</taxon>
    </lineage>
</organism>
<name>A0AAD7J441_9AGAR</name>
<proteinExistence type="predicted"/>